<evidence type="ECO:0000259" key="1">
    <source>
        <dbReference type="PROSITE" id="PS50830"/>
    </source>
</evidence>
<proteinExistence type="predicted"/>
<dbReference type="Pfam" id="PF00565">
    <property type="entry name" value="SNase"/>
    <property type="match status" value="1"/>
</dbReference>
<dbReference type="Gene3D" id="2.40.50.90">
    <property type="match status" value="1"/>
</dbReference>
<dbReference type="RefSeq" id="WP_094075834.1">
    <property type="nucleotide sequence ID" value="NZ_NBYO01000001.1"/>
</dbReference>
<dbReference type="InterPro" id="IPR016071">
    <property type="entry name" value="Staphylococal_nuclease_OB-fold"/>
</dbReference>
<protein>
    <recommendedName>
        <fullName evidence="1">TNase-like domain-containing protein</fullName>
    </recommendedName>
</protein>
<dbReference type="InterPro" id="IPR035437">
    <property type="entry name" value="SNase_OB-fold_sf"/>
</dbReference>
<gene>
    <name evidence="2" type="ORF">B7H23_02660</name>
</gene>
<dbReference type="EMBL" id="NBYO01000001">
    <property type="protein sequence ID" value="OXT01867.1"/>
    <property type="molecule type" value="Genomic_DNA"/>
</dbReference>
<accession>A0A231V180</accession>
<feature type="domain" description="TNase-like" evidence="1">
    <location>
        <begin position="69"/>
        <end position="162"/>
    </location>
</feature>
<reference evidence="3" key="1">
    <citation type="journal article" date="2017" name="Int. J. Syst. Evol. Microbiol.">
        <title>Notoacmeibacter marinus gen. nov., sp. nov., isolated from the gut of a limpet and proposal of Notoacmeibacteraceae fam. nov. in the order Rhizobiales of the class Alphaproteobacteria.</title>
        <authorList>
            <person name="Huang Z."/>
            <person name="Guo F."/>
            <person name="Lai Q."/>
        </authorList>
    </citation>
    <scope>NUCLEOTIDE SEQUENCE [LARGE SCALE GENOMIC DNA]</scope>
    <source>
        <strain evidence="3">XMTR2A4</strain>
    </source>
</reference>
<dbReference type="Proteomes" id="UP000215405">
    <property type="component" value="Unassembled WGS sequence"/>
</dbReference>
<dbReference type="PROSITE" id="PS50830">
    <property type="entry name" value="TNASE_3"/>
    <property type="match status" value="1"/>
</dbReference>
<evidence type="ECO:0000313" key="2">
    <source>
        <dbReference type="EMBL" id="OXT01867.1"/>
    </source>
</evidence>
<keyword evidence="3" id="KW-1185">Reference proteome</keyword>
<dbReference type="SUPFAM" id="SSF50199">
    <property type="entry name" value="Staphylococcal nuclease"/>
    <property type="match status" value="1"/>
</dbReference>
<sequence length="177" mass="19393">MGRPLTHSRFHFCRHLFGACRVPVATATFLAAALVASCGVAPRQATPEEVALVSSAGSDLYQPRSMTRCEGKGRRNCVVDGDTLWIGGEKMRLTGIDAPELKYRCIKEAALARKATWSLVEMVDNQPLAVRRQGTDQYGRTLARLANVNGDIGKQMIARGVAAPWRGRRYPASFWCG</sequence>
<name>A0A231V180_9HYPH</name>
<dbReference type="AlphaFoldDB" id="A0A231V180"/>
<comment type="caution">
    <text evidence="2">The sequence shown here is derived from an EMBL/GenBank/DDBJ whole genome shotgun (WGS) entry which is preliminary data.</text>
</comment>
<organism evidence="2 3">
    <name type="scientific">Notoacmeibacter marinus</name>
    <dbReference type="NCBI Taxonomy" id="1876515"/>
    <lineage>
        <taxon>Bacteria</taxon>
        <taxon>Pseudomonadati</taxon>
        <taxon>Pseudomonadota</taxon>
        <taxon>Alphaproteobacteria</taxon>
        <taxon>Hyphomicrobiales</taxon>
        <taxon>Notoacmeibacteraceae</taxon>
        <taxon>Notoacmeibacter</taxon>
    </lineage>
</organism>
<evidence type="ECO:0000313" key="3">
    <source>
        <dbReference type="Proteomes" id="UP000215405"/>
    </source>
</evidence>